<dbReference type="Proteomes" id="UP001488805">
    <property type="component" value="Unassembled WGS sequence"/>
</dbReference>
<evidence type="ECO:0000313" key="1">
    <source>
        <dbReference type="EMBL" id="KAK9515928.1"/>
    </source>
</evidence>
<proteinExistence type="predicted"/>
<sequence>MLAPVSFDYGPVTAVSAARIGPVYLARFWGVIHAESQTSRQPDAARRVSSGVPSLYRIWATSFWLPG</sequence>
<reference evidence="1 2" key="1">
    <citation type="journal article" date="2024" name="Genome Biol. Evol.">
        <title>Chromosome-level genome assembly of the viviparous eelpout Zoarces viviparus.</title>
        <authorList>
            <person name="Fuhrmann N."/>
            <person name="Brasseur M.V."/>
            <person name="Bakowski C.E."/>
            <person name="Podsiadlowski L."/>
            <person name="Prost S."/>
            <person name="Krehenwinkel H."/>
            <person name="Mayer C."/>
        </authorList>
    </citation>
    <scope>NUCLEOTIDE SEQUENCE [LARGE SCALE GENOMIC DNA]</scope>
    <source>
        <strain evidence="1">NO-MEL_2022_Ind0_liver</strain>
    </source>
</reference>
<accession>A0AAW1E192</accession>
<comment type="caution">
    <text evidence="1">The sequence shown here is derived from an EMBL/GenBank/DDBJ whole genome shotgun (WGS) entry which is preliminary data.</text>
</comment>
<gene>
    <name evidence="1" type="ORF">VZT92_026525</name>
</gene>
<evidence type="ECO:0000313" key="2">
    <source>
        <dbReference type="Proteomes" id="UP001488805"/>
    </source>
</evidence>
<name>A0AAW1E192_ZOAVI</name>
<protein>
    <submittedName>
        <fullName evidence="1">Uncharacterized protein</fullName>
    </submittedName>
</protein>
<dbReference type="AlphaFoldDB" id="A0AAW1E192"/>
<dbReference type="EMBL" id="JBCEZU010000586">
    <property type="protein sequence ID" value="KAK9515928.1"/>
    <property type="molecule type" value="Genomic_DNA"/>
</dbReference>
<organism evidence="1 2">
    <name type="scientific">Zoarces viviparus</name>
    <name type="common">Viviparous eelpout</name>
    <name type="synonym">Blennius viviparus</name>
    <dbReference type="NCBI Taxonomy" id="48416"/>
    <lineage>
        <taxon>Eukaryota</taxon>
        <taxon>Metazoa</taxon>
        <taxon>Chordata</taxon>
        <taxon>Craniata</taxon>
        <taxon>Vertebrata</taxon>
        <taxon>Euteleostomi</taxon>
        <taxon>Actinopterygii</taxon>
        <taxon>Neopterygii</taxon>
        <taxon>Teleostei</taxon>
        <taxon>Neoteleostei</taxon>
        <taxon>Acanthomorphata</taxon>
        <taxon>Eupercaria</taxon>
        <taxon>Perciformes</taxon>
        <taxon>Cottioidei</taxon>
        <taxon>Zoarcales</taxon>
        <taxon>Zoarcidae</taxon>
        <taxon>Zoarcinae</taxon>
        <taxon>Zoarces</taxon>
    </lineage>
</organism>
<keyword evidence="2" id="KW-1185">Reference proteome</keyword>